<evidence type="ECO:0000256" key="1">
    <source>
        <dbReference type="SAM" id="Phobius"/>
    </source>
</evidence>
<feature type="transmembrane region" description="Helical" evidence="1">
    <location>
        <begin position="37"/>
        <end position="57"/>
    </location>
</feature>
<dbReference type="RefSeq" id="WP_108402210.1">
    <property type="nucleotide sequence ID" value="NZ_NESP01000001.1"/>
</dbReference>
<dbReference type="AlphaFoldDB" id="A0A315EPH2"/>
<organism evidence="3 4">
    <name type="scientific">Limnohabitans curvus</name>
    <dbReference type="NCBI Taxonomy" id="323423"/>
    <lineage>
        <taxon>Bacteria</taxon>
        <taxon>Pseudomonadati</taxon>
        <taxon>Pseudomonadota</taxon>
        <taxon>Betaproteobacteria</taxon>
        <taxon>Burkholderiales</taxon>
        <taxon>Comamonadaceae</taxon>
        <taxon>Limnohabitans</taxon>
    </lineage>
</organism>
<keyword evidence="1" id="KW-0472">Membrane</keyword>
<evidence type="ECO:0000313" key="4">
    <source>
        <dbReference type="Proteomes" id="UP000251341"/>
    </source>
</evidence>
<proteinExistence type="predicted"/>
<sequence>MKTAARIALVYALVSAFATVANIGTQAASMWVYSGAYAIELSVLAGTAMGFPIKYVLEKKHVFDFKADNLGHDTRLFILYGFMGVFTTAIFWGIEFAFHHLFGTDAMRYLGGAIGLTLGSYIKYHLDKRFVFKQALA</sequence>
<keyword evidence="4" id="KW-1185">Reference proteome</keyword>
<feature type="chain" id="PRO_5016341251" evidence="2">
    <location>
        <begin position="21"/>
        <end position="137"/>
    </location>
</feature>
<name>A0A315EPH2_9BURK</name>
<feature type="signal peptide" evidence="2">
    <location>
        <begin position="1"/>
        <end position="20"/>
    </location>
</feature>
<evidence type="ECO:0000313" key="3">
    <source>
        <dbReference type="EMBL" id="PUE59653.1"/>
    </source>
</evidence>
<evidence type="ECO:0000256" key="2">
    <source>
        <dbReference type="SAM" id="SignalP"/>
    </source>
</evidence>
<reference evidence="3 4" key="1">
    <citation type="submission" date="2017-04" db="EMBL/GenBank/DDBJ databases">
        <title>Unexpected and diverse lifestyles within the genus Limnohabitans.</title>
        <authorList>
            <person name="Kasalicky V."/>
            <person name="Mehrshad M."/>
            <person name="Andrei S.-A."/>
            <person name="Salcher M."/>
            <person name="Kratochvilova H."/>
            <person name="Simek K."/>
            <person name="Ghai R."/>
        </authorList>
    </citation>
    <scope>NUCLEOTIDE SEQUENCE [LARGE SCALE GENOMIC DNA]</scope>
    <source>
        <strain evidence="3 4">MWH-C5</strain>
    </source>
</reference>
<dbReference type="Proteomes" id="UP000251341">
    <property type="component" value="Unassembled WGS sequence"/>
</dbReference>
<keyword evidence="1" id="KW-1133">Transmembrane helix</keyword>
<comment type="caution">
    <text evidence="3">The sequence shown here is derived from an EMBL/GenBank/DDBJ whole genome shotgun (WGS) entry which is preliminary data.</text>
</comment>
<feature type="transmembrane region" description="Helical" evidence="1">
    <location>
        <begin position="106"/>
        <end position="124"/>
    </location>
</feature>
<feature type="transmembrane region" description="Helical" evidence="1">
    <location>
        <begin position="77"/>
        <end position="94"/>
    </location>
</feature>
<dbReference type="EMBL" id="NESP01000001">
    <property type="protein sequence ID" value="PUE59653.1"/>
    <property type="molecule type" value="Genomic_DNA"/>
</dbReference>
<dbReference type="NCBIfam" id="NF037976">
    <property type="entry name" value="gtrA_1"/>
    <property type="match status" value="1"/>
</dbReference>
<gene>
    <name evidence="3" type="ORF">B9Z44_08745</name>
</gene>
<protein>
    <submittedName>
        <fullName evidence="3">Uncharacterized protein</fullName>
    </submittedName>
</protein>
<keyword evidence="2" id="KW-0732">Signal</keyword>
<accession>A0A315EPH2</accession>
<keyword evidence="1" id="KW-0812">Transmembrane</keyword>